<comment type="cofactor">
    <cofactor evidence="1">
        <name>Zn(2+)</name>
        <dbReference type="ChEBI" id="CHEBI:29105"/>
    </cofactor>
</comment>
<name>A0A4Y7IWF2_PAPSO</name>
<keyword evidence="4" id="KW-0378">Hydrolase</keyword>
<keyword evidence="6" id="KW-0482">Metalloprotease</keyword>
<dbReference type="Gene3D" id="1.20.58.760">
    <property type="entry name" value="Peptidase M41"/>
    <property type="match status" value="1"/>
</dbReference>
<dbReference type="InterPro" id="IPR000642">
    <property type="entry name" value="Peptidase_M41"/>
</dbReference>
<dbReference type="EMBL" id="CM010716">
    <property type="protein sequence ID" value="RZC52967.1"/>
    <property type="molecule type" value="Genomic_DNA"/>
</dbReference>
<evidence type="ECO:0000256" key="1">
    <source>
        <dbReference type="ARBA" id="ARBA00001947"/>
    </source>
</evidence>
<dbReference type="GO" id="GO:0004176">
    <property type="term" value="F:ATP-dependent peptidase activity"/>
    <property type="evidence" value="ECO:0007669"/>
    <property type="project" value="InterPro"/>
</dbReference>
<dbReference type="PANTHER" id="PTHR23076">
    <property type="entry name" value="METALLOPROTEASE M41 FTSH"/>
    <property type="match status" value="1"/>
</dbReference>
<dbReference type="PANTHER" id="PTHR23076:SF37">
    <property type="entry name" value="ATP-DEPENDENT ZINC METALLOPROTEASE FTSH 4, MITOCHONDRIAL"/>
    <property type="match status" value="1"/>
</dbReference>
<evidence type="ECO:0000259" key="7">
    <source>
        <dbReference type="Pfam" id="PF01434"/>
    </source>
</evidence>
<evidence type="ECO:0000256" key="4">
    <source>
        <dbReference type="ARBA" id="ARBA00022801"/>
    </source>
</evidence>
<dbReference type="GO" id="GO:0045037">
    <property type="term" value="P:protein import into chloroplast stroma"/>
    <property type="evidence" value="ECO:0007669"/>
    <property type="project" value="TreeGrafter"/>
</dbReference>
<dbReference type="STRING" id="3469.A0A4Y7IWF2"/>
<evidence type="ECO:0000256" key="5">
    <source>
        <dbReference type="ARBA" id="ARBA00022833"/>
    </source>
</evidence>
<keyword evidence="5" id="KW-0862">Zinc</keyword>
<evidence type="ECO:0000256" key="2">
    <source>
        <dbReference type="ARBA" id="ARBA00022670"/>
    </source>
</evidence>
<dbReference type="GO" id="GO:0009507">
    <property type="term" value="C:chloroplast"/>
    <property type="evidence" value="ECO:0007669"/>
    <property type="project" value="TreeGrafter"/>
</dbReference>
<dbReference type="OMA" id="LPHEREC"/>
<keyword evidence="2" id="KW-0645">Protease</keyword>
<proteinExistence type="predicted"/>
<dbReference type="GO" id="GO:0046872">
    <property type="term" value="F:metal ion binding"/>
    <property type="evidence" value="ECO:0007669"/>
    <property type="project" value="UniProtKB-KW"/>
</dbReference>
<dbReference type="GO" id="GO:0005524">
    <property type="term" value="F:ATP binding"/>
    <property type="evidence" value="ECO:0007669"/>
    <property type="project" value="InterPro"/>
</dbReference>
<evidence type="ECO:0000313" key="8">
    <source>
        <dbReference type="EMBL" id="RZC52967.1"/>
    </source>
</evidence>
<dbReference type="Gramene" id="RZC52967">
    <property type="protein sequence ID" value="RZC52967"/>
    <property type="gene ID" value="C5167_021394"/>
</dbReference>
<feature type="domain" description="Peptidase M41" evidence="7">
    <location>
        <begin position="39"/>
        <end position="214"/>
    </location>
</feature>
<reference evidence="8 9" key="1">
    <citation type="journal article" date="2018" name="Science">
        <title>The opium poppy genome and morphinan production.</title>
        <authorList>
            <person name="Guo L."/>
            <person name="Winzer T."/>
            <person name="Yang X."/>
            <person name="Li Y."/>
            <person name="Ning Z."/>
            <person name="He Z."/>
            <person name="Teodor R."/>
            <person name="Lu Y."/>
            <person name="Bowser T.A."/>
            <person name="Graham I.A."/>
            <person name="Ye K."/>
        </authorList>
    </citation>
    <scope>NUCLEOTIDE SEQUENCE [LARGE SCALE GENOMIC DNA]</scope>
    <source>
        <strain evidence="9">cv. HN1</strain>
        <tissue evidence="8">Leaves</tissue>
    </source>
</reference>
<keyword evidence="9" id="KW-1185">Reference proteome</keyword>
<keyword evidence="3" id="KW-0479">Metal-binding</keyword>
<dbReference type="GO" id="GO:0004222">
    <property type="term" value="F:metalloendopeptidase activity"/>
    <property type="evidence" value="ECO:0007669"/>
    <property type="project" value="InterPro"/>
</dbReference>
<sequence length="260" mass="28348">MVNVAALKAAKAGAKSVTMTDLEYAKDKIIMGSERRSAVISDETRKPTAFRESGHAIVAIHTDGAHPVHKVTIVQRGTSLGMVAQLPDKDETSASRRQLLAQLHVCMGRRAAEEVIFGENEVISGAFSDLQEATSLARAMVTKYGMSKVVGLVADDCDCNGRCMDTETKREVRKLLDRAYNNAKTILTTHSNELHTLADALLEKETLTGSQINALLGKKEMLPVLDNPELGSVVSRKEEVDGCCYRESQNESGKDDFCSY</sequence>
<dbReference type="FunFam" id="1.20.58.760:FF:000001">
    <property type="entry name" value="ATP-dependent zinc metalloprotease FtsH"/>
    <property type="match status" value="1"/>
</dbReference>
<organism evidence="8 9">
    <name type="scientific">Papaver somniferum</name>
    <name type="common">Opium poppy</name>
    <dbReference type="NCBI Taxonomy" id="3469"/>
    <lineage>
        <taxon>Eukaryota</taxon>
        <taxon>Viridiplantae</taxon>
        <taxon>Streptophyta</taxon>
        <taxon>Embryophyta</taxon>
        <taxon>Tracheophyta</taxon>
        <taxon>Spermatophyta</taxon>
        <taxon>Magnoliopsida</taxon>
        <taxon>Ranunculales</taxon>
        <taxon>Papaveraceae</taxon>
        <taxon>Papaveroideae</taxon>
        <taxon>Papaver</taxon>
    </lineage>
</organism>
<dbReference type="AlphaFoldDB" id="A0A4Y7IWF2"/>
<dbReference type="Pfam" id="PF01434">
    <property type="entry name" value="Peptidase_M41"/>
    <property type="match status" value="1"/>
</dbReference>
<accession>A0A4Y7IWF2</accession>
<dbReference type="SUPFAM" id="SSF140990">
    <property type="entry name" value="FtsH protease domain-like"/>
    <property type="match status" value="1"/>
</dbReference>
<evidence type="ECO:0000256" key="6">
    <source>
        <dbReference type="ARBA" id="ARBA00023049"/>
    </source>
</evidence>
<dbReference type="Proteomes" id="UP000316621">
    <property type="component" value="Chromosome 2"/>
</dbReference>
<evidence type="ECO:0000256" key="3">
    <source>
        <dbReference type="ARBA" id="ARBA00022723"/>
    </source>
</evidence>
<dbReference type="GO" id="GO:0006508">
    <property type="term" value="P:proteolysis"/>
    <property type="evidence" value="ECO:0007669"/>
    <property type="project" value="UniProtKB-KW"/>
</dbReference>
<gene>
    <name evidence="8" type="ORF">C5167_021394</name>
</gene>
<evidence type="ECO:0000313" key="9">
    <source>
        <dbReference type="Proteomes" id="UP000316621"/>
    </source>
</evidence>
<protein>
    <recommendedName>
        <fullName evidence="7">Peptidase M41 domain-containing protein</fullName>
    </recommendedName>
</protein>
<dbReference type="InterPro" id="IPR037219">
    <property type="entry name" value="Peptidase_M41-like"/>
</dbReference>